<organism evidence="1 2">
    <name type="scientific">Parelaphostrongylus tenuis</name>
    <name type="common">Meningeal worm</name>
    <dbReference type="NCBI Taxonomy" id="148309"/>
    <lineage>
        <taxon>Eukaryota</taxon>
        <taxon>Metazoa</taxon>
        <taxon>Ecdysozoa</taxon>
        <taxon>Nematoda</taxon>
        <taxon>Chromadorea</taxon>
        <taxon>Rhabditida</taxon>
        <taxon>Rhabditina</taxon>
        <taxon>Rhabditomorpha</taxon>
        <taxon>Strongyloidea</taxon>
        <taxon>Metastrongylidae</taxon>
        <taxon>Parelaphostrongylus</taxon>
    </lineage>
</organism>
<keyword evidence="2" id="KW-1185">Reference proteome</keyword>
<dbReference type="Proteomes" id="UP001196413">
    <property type="component" value="Unassembled WGS sequence"/>
</dbReference>
<accession>A0AAD5WGY9</accession>
<evidence type="ECO:0000313" key="1">
    <source>
        <dbReference type="EMBL" id="KAJ1369802.1"/>
    </source>
</evidence>
<evidence type="ECO:0000313" key="2">
    <source>
        <dbReference type="Proteomes" id="UP001196413"/>
    </source>
</evidence>
<comment type="caution">
    <text evidence="1">The sequence shown here is derived from an EMBL/GenBank/DDBJ whole genome shotgun (WGS) entry which is preliminary data.</text>
</comment>
<gene>
    <name evidence="1" type="ORF">KIN20_031370</name>
</gene>
<sequence>MSRFYDVFEEKVATLDTRDAAHASIHLTGSYKYRKQCTSAPKKAVSPKGQSAIRTVIYQQRTPTTTPSSSTKLVPAKDLITIFDS</sequence>
<proteinExistence type="predicted"/>
<dbReference type="AlphaFoldDB" id="A0AAD5WGY9"/>
<dbReference type="EMBL" id="JAHQIW010006682">
    <property type="protein sequence ID" value="KAJ1369802.1"/>
    <property type="molecule type" value="Genomic_DNA"/>
</dbReference>
<name>A0AAD5WGY9_PARTN</name>
<reference evidence="1" key="1">
    <citation type="submission" date="2021-06" db="EMBL/GenBank/DDBJ databases">
        <title>Parelaphostrongylus tenuis whole genome reference sequence.</title>
        <authorList>
            <person name="Garwood T.J."/>
            <person name="Larsen P.A."/>
            <person name="Fountain-Jones N.M."/>
            <person name="Garbe J.R."/>
            <person name="Macchietto M.G."/>
            <person name="Kania S.A."/>
            <person name="Gerhold R.W."/>
            <person name="Richards J.E."/>
            <person name="Wolf T.M."/>
        </authorList>
    </citation>
    <scope>NUCLEOTIDE SEQUENCE</scope>
    <source>
        <strain evidence="1">MNPRO001-30</strain>
        <tissue evidence="1">Meninges</tissue>
    </source>
</reference>
<protein>
    <submittedName>
        <fullName evidence="1">Uncharacterized protein</fullName>
    </submittedName>
</protein>